<gene>
    <name evidence="1" type="ORF">OKJ48_27770</name>
</gene>
<organism evidence="1 2">
    <name type="scientific">Streptomyces kunmingensis</name>
    <dbReference type="NCBI Taxonomy" id="68225"/>
    <lineage>
        <taxon>Bacteria</taxon>
        <taxon>Bacillati</taxon>
        <taxon>Actinomycetota</taxon>
        <taxon>Actinomycetes</taxon>
        <taxon>Kitasatosporales</taxon>
        <taxon>Streptomycetaceae</taxon>
        <taxon>Streptomyces</taxon>
    </lineage>
</organism>
<protein>
    <submittedName>
        <fullName evidence="1">DUF4245 domain-containing protein</fullName>
    </submittedName>
</protein>
<reference evidence="1 2" key="1">
    <citation type="submission" date="2022-10" db="EMBL/GenBank/DDBJ databases">
        <authorList>
            <person name="Xie J."/>
            <person name="Shen N."/>
        </authorList>
    </citation>
    <scope>NUCLEOTIDE SEQUENCE [LARGE SCALE GENOMIC DNA]</scope>
    <source>
        <strain evidence="1 2">DSM 41681</strain>
    </source>
</reference>
<dbReference type="Pfam" id="PF14030">
    <property type="entry name" value="DUF4245"/>
    <property type="match status" value="1"/>
</dbReference>
<evidence type="ECO:0000313" key="1">
    <source>
        <dbReference type="EMBL" id="MEB3964009.1"/>
    </source>
</evidence>
<dbReference type="EMBL" id="JAOZYB010000302">
    <property type="protein sequence ID" value="MEB3964009.1"/>
    <property type="molecule type" value="Genomic_DNA"/>
</dbReference>
<dbReference type="RefSeq" id="WP_324771728.1">
    <property type="nucleotide sequence ID" value="NZ_BAAATS010000018.1"/>
</dbReference>
<keyword evidence="2" id="KW-1185">Reference proteome</keyword>
<name>A0ABU6CHT6_9ACTN</name>
<sequence>MAGRNGKKTVGSLVLSLGVCVVAAGVAYAFIPHDASKETPVKRVDYRIELLTARRAASYPVAAPTGLPKAWKPTSVRYQGEPNEAWHLGFLDPDGEYVAVEQSTDKPVRFIDDASQGAEETNRTQTIGGEKWQRYEGEKYDALVLKSKGSTTLVTGTAGFGQLAKMAGALEMKQDESA</sequence>
<comment type="caution">
    <text evidence="1">The sequence shown here is derived from an EMBL/GenBank/DDBJ whole genome shotgun (WGS) entry which is preliminary data.</text>
</comment>
<accession>A0ABU6CHT6</accession>
<dbReference type="InterPro" id="IPR025339">
    <property type="entry name" value="DUF4245"/>
</dbReference>
<proteinExistence type="predicted"/>
<dbReference type="Proteomes" id="UP001352223">
    <property type="component" value="Unassembled WGS sequence"/>
</dbReference>
<evidence type="ECO:0000313" key="2">
    <source>
        <dbReference type="Proteomes" id="UP001352223"/>
    </source>
</evidence>